<dbReference type="AlphaFoldDB" id="A0A8J2V689"/>
<dbReference type="InterPro" id="IPR025461">
    <property type="entry name" value="ABA4-like"/>
</dbReference>
<protein>
    <recommendedName>
        <fullName evidence="4">DUF4281 domain-containing protein</fullName>
    </recommendedName>
</protein>
<feature type="transmembrane region" description="Helical" evidence="1">
    <location>
        <begin position="28"/>
        <end position="47"/>
    </location>
</feature>
<feature type="transmembrane region" description="Helical" evidence="1">
    <location>
        <begin position="59"/>
        <end position="79"/>
    </location>
</feature>
<evidence type="ECO:0000313" key="2">
    <source>
        <dbReference type="EMBL" id="GGD10055.1"/>
    </source>
</evidence>
<feature type="transmembrane region" description="Helical" evidence="1">
    <location>
        <begin position="99"/>
        <end position="124"/>
    </location>
</feature>
<dbReference type="EMBL" id="BMGH01000001">
    <property type="protein sequence ID" value="GGD10055.1"/>
    <property type="molecule type" value="Genomic_DNA"/>
</dbReference>
<evidence type="ECO:0008006" key="4">
    <source>
        <dbReference type="Google" id="ProtNLM"/>
    </source>
</evidence>
<dbReference type="Pfam" id="PF14108">
    <property type="entry name" value="ABA4-like"/>
    <property type="match status" value="1"/>
</dbReference>
<gene>
    <name evidence="2" type="ORF">GCM10011342_18730</name>
</gene>
<evidence type="ECO:0000313" key="3">
    <source>
        <dbReference type="Proteomes" id="UP000613582"/>
    </source>
</evidence>
<keyword evidence="1" id="KW-1133">Transmembrane helix</keyword>
<proteinExistence type="predicted"/>
<feature type="transmembrane region" description="Helical" evidence="1">
    <location>
        <begin position="136"/>
        <end position="158"/>
    </location>
</feature>
<keyword evidence="3" id="KW-1185">Reference proteome</keyword>
<keyword evidence="1" id="KW-0812">Transmembrane</keyword>
<comment type="caution">
    <text evidence="2">The sequence shown here is derived from an EMBL/GenBank/DDBJ whole genome shotgun (WGS) entry which is preliminary data.</text>
</comment>
<evidence type="ECO:0000256" key="1">
    <source>
        <dbReference type="SAM" id="Phobius"/>
    </source>
</evidence>
<keyword evidence="1" id="KW-0472">Membrane</keyword>
<dbReference type="PANTHER" id="PTHR34543">
    <property type="entry name" value="PROTEIN ABA DEFICIENT 4, CHLOROPLASTIC"/>
    <property type="match status" value="1"/>
</dbReference>
<accession>A0A8J2V689</accession>
<dbReference type="Proteomes" id="UP000613582">
    <property type="component" value="Unassembled WGS sequence"/>
</dbReference>
<name>A0A8J2V689_9PROT</name>
<sequence>MQSGSYQPRDRRGQAREGHIMTMEQYELAFRLINLGVLPGWLLLMVAPGWKGTKWLVHSSILILVFAGLYVLWLGWALVGGQNNPDGSMGSLQGVMALFAHPMGVLVGWTHYLAFDLFVGAWIVRDAARRGVMHWAVIPCLILTLMFGPVGLLTYIIVRAASGKGGLGLEEG</sequence>
<dbReference type="PANTHER" id="PTHR34543:SF1">
    <property type="entry name" value="PROTEIN ABA DEFICIENT 4, CHLOROPLASTIC"/>
    <property type="match status" value="1"/>
</dbReference>
<reference evidence="2" key="2">
    <citation type="submission" date="2020-09" db="EMBL/GenBank/DDBJ databases">
        <authorList>
            <person name="Sun Q."/>
            <person name="Zhou Y."/>
        </authorList>
    </citation>
    <scope>NUCLEOTIDE SEQUENCE</scope>
    <source>
        <strain evidence="2">CGMCC 1.12921</strain>
    </source>
</reference>
<organism evidence="2 3">
    <name type="scientific">Aquisalinus flavus</name>
    <dbReference type="NCBI Taxonomy" id="1526572"/>
    <lineage>
        <taxon>Bacteria</taxon>
        <taxon>Pseudomonadati</taxon>
        <taxon>Pseudomonadota</taxon>
        <taxon>Alphaproteobacteria</taxon>
        <taxon>Parvularculales</taxon>
        <taxon>Parvularculaceae</taxon>
        <taxon>Aquisalinus</taxon>
    </lineage>
</organism>
<reference evidence="2" key="1">
    <citation type="journal article" date="2014" name="Int. J. Syst. Evol. Microbiol.">
        <title>Complete genome sequence of Corynebacterium casei LMG S-19264T (=DSM 44701T), isolated from a smear-ripened cheese.</title>
        <authorList>
            <consortium name="US DOE Joint Genome Institute (JGI-PGF)"/>
            <person name="Walter F."/>
            <person name="Albersmeier A."/>
            <person name="Kalinowski J."/>
            <person name="Ruckert C."/>
        </authorList>
    </citation>
    <scope>NUCLEOTIDE SEQUENCE</scope>
    <source>
        <strain evidence="2">CGMCC 1.12921</strain>
    </source>
</reference>